<dbReference type="KEGG" id="vg:10359065"/>
<feature type="compositionally biased region" description="Polar residues" evidence="1">
    <location>
        <begin position="111"/>
        <end position="127"/>
    </location>
</feature>
<feature type="region of interest" description="Disordered" evidence="1">
    <location>
        <begin position="35"/>
        <end position="76"/>
    </location>
</feature>
<name>D9J0H4_9CAUD</name>
<evidence type="ECO:0000313" key="3">
    <source>
        <dbReference type="Proteomes" id="UP000000331"/>
    </source>
</evidence>
<feature type="compositionally biased region" description="Polar residues" evidence="1">
    <location>
        <begin position="38"/>
        <end position="49"/>
    </location>
</feature>
<sequence>MVGCVVITTPTRYFMTIRGGGLIVLRSSTPGPYFSPPNVRQSSPLSCTTPPILRPHQTNQTPTTIRPIPRPTTQTHYPHTQTILHHYSTPHTQTNQTPTTIRPIPRPQPDHSPQSAHYSAQSAPIAP</sequence>
<evidence type="ECO:0000256" key="1">
    <source>
        <dbReference type="SAM" id="MobiDB-lite"/>
    </source>
</evidence>
<keyword evidence="3" id="KW-1185">Reference proteome</keyword>
<reference evidence="2 3" key="1">
    <citation type="journal article" date="2010" name="J. Bacteriol.">
        <title>Brochothrix thermosphacta bacteriophages feature heterogeneous and highly mosaic genomes and utilize unique prophage insertion sites.</title>
        <authorList>
            <person name="Kilcher S."/>
            <person name="Loessner M.J."/>
            <person name="Klumpp J."/>
        </authorList>
    </citation>
    <scope>NUCLEOTIDE SEQUENCE [LARGE SCALE GENOMIC DNA]</scope>
</reference>
<proteinExistence type="predicted"/>
<evidence type="ECO:0000313" key="2">
    <source>
        <dbReference type="EMBL" id="ADJ53069.1"/>
    </source>
</evidence>
<dbReference type="EMBL" id="HM242243">
    <property type="protein sequence ID" value="ADJ53069.1"/>
    <property type="molecule type" value="Genomic_DNA"/>
</dbReference>
<dbReference type="Proteomes" id="UP000000331">
    <property type="component" value="Segment"/>
</dbReference>
<dbReference type="RefSeq" id="YP_004301360.1">
    <property type="nucleotide sequence ID" value="NC_015253.1"/>
</dbReference>
<feature type="compositionally biased region" description="Low complexity" evidence="1">
    <location>
        <begin position="60"/>
        <end position="76"/>
    </location>
</feature>
<dbReference type="GeneID" id="10359065"/>
<feature type="compositionally biased region" description="Low complexity" evidence="1">
    <location>
        <begin position="89"/>
        <end position="103"/>
    </location>
</feature>
<feature type="region of interest" description="Disordered" evidence="1">
    <location>
        <begin position="88"/>
        <end position="127"/>
    </location>
</feature>
<protein>
    <submittedName>
        <fullName evidence="2">Gp27</fullName>
    </submittedName>
</protein>
<organism evidence="2 3">
    <name type="scientific">Brochothrix phage A9</name>
    <dbReference type="NCBI Taxonomy" id="857312"/>
    <lineage>
        <taxon>Viruses</taxon>
        <taxon>Duplodnaviria</taxon>
        <taxon>Heunggongvirae</taxon>
        <taxon>Uroviricota</taxon>
        <taxon>Caudoviricetes</taxon>
        <taxon>Herelleviridae</taxon>
        <taxon>Klumppvirus</taxon>
        <taxon>Klumppvirus A9</taxon>
    </lineage>
</organism>
<accession>D9J0H4</accession>